<evidence type="ECO:0000313" key="2">
    <source>
        <dbReference type="EMBL" id="GDY33664.1"/>
    </source>
</evidence>
<dbReference type="Pfam" id="PF20117">
    <property type="entry name" value="DUF6507"/>
    <property type="match status" value="1"/>
</dbReference>
<evidence type="ECO:0000313" key="3">
    <source>
        <dbReference type="Proteomes" id="UP000298860"/>
    </source>
</evidence>
<evidence type="ECO:0000256" key="1">
    <source>
        <dbReference type="SAM" id="MobiDB-lite"/>
    </source>
</evidence>
<dbReference type="RefSeq" id="WP_137816588.1">
    <property type="nucleotide sequence ID" value="NZ_BJFL01000051.1"/>
</dbReference>
<dbReference type="AlphaFoldDB" id="A0A4D4JDF4"/>
<reference evidence="3" key="1">
    <citation type="submission" date="2019-04" db="EMBL/GenBank/DDBJ databases">
        <title>Draft genome sequence of Pseudonocardiaceae bacterium SL3-2-4.</title>
        <authorList>
            <person name="Ningsih F."/>
            <person name="Yokota A."/>
            <person name="Sakai Y."/>
            <person name="Nanatani K."/>
            <person name="Yabe S."/>
            <person name="Oetari A."/>
            <person name="Sjamsuridzal W."/>
        </authorList>
    </citation>
    <scope>NUCLEOTIDE SEQUENCE [LARGE SCALE GENOMIC DNA]</scope>
    <source>
        <strain evidence="3">SL3-2-4</strain>
    </source>
</reference>
<proteinExistence type="predicted"/>
<protein>
    <submittedName>
        <fullName evidence="2">Uncharacterized protein</fullName>
    </submittedName>
</protein>
<dbReference type="EMBL" id="BJFL01000051">
    <property type="protein sequence ID" value="GDY33664.1"/>
    <property type="molecule type" value="Genomic_DNA"/>
</dbReference>
<feature type="region of interest" description="Disordered" evidence="1">
    <location>
        <begin position="96"/>
        <end position="126"/>
    </location>
</feature>
<accession>A0A4D4JDF4</accession>
<comment type="caution">
    <text evidence="2">The sequence shown here is derived from an EMBL/GenBank/DDBJ whole genome shotgun (WGS) entry which is preliminary data.</text>
</comment>
<dbReference type="OrthoDB" id="3389929at2"/>
<gene>
    <name evidence="2" type="ORF">GTS_52970</name>
</gene>
<sequence>MTGWNIEPAGVQGVVDRARAQSEEFEAQMKSLDTALQGAASASRSPIVAGALEGLANAERKQIQFVFTRVGACINAAVRATNYYVQGDLRMAAHAQAAAASAPQPAPLLPGSRSPIPPGAMARRAK</sequence>
<name>A0A4D4JDF4_9PSEU</name>
<keyword evidence="3" id="KW-1185">Reference proteome</keyword>
<dbReference type="Proteomes" id="UP000298860">
    <property type="component" value="Unassembled WGS sequence"/>
</dbReference>
<dbReference type="InterPro" id="IPR045436">
    <property type="entry name" value="DUF6507"/>
</dbReference>
<organism evidence="2 3">
    <name type="scientific">Gandjariella thermophila</name>
    <dbReference type="NCBI Taxonomy" id="1931992"/>
    <lineage>
        <taxon>Bacteria</taxon>
        <taxon>Bacillati</taxon>
        <taxon>Actinomycetota</taxon>
        <taxon>Actinomycetes</taxon>
        <taxon>Pseudonocardiales</taxon>
        <taxon>Pseudonocardiaceae</taxon>
        <taxon>Gandjariella</taxon>
    </lineage>
</organism>